<dbReference type="InterPro" id="IPR011011">
    <property type="entry name" value="Znf_FYVE_PHD"/>
</dbReference>
<name>A0AAN9Y1C1_9HEMI</name>
<evidence type="ECO:0000256" key="4">
    <source>
        <dbReference type="PROSITE-ProRule" id="PRU00091"/>
    </source>
</evidence>
<dbReference type="InterPro" id="IPR028730">
    <property type="entry name" value="ZFYVE26"/>
</dbReference>
<evidence type="ECO:0000256" key="3">
    <source>
        <dbReference type="ARBA" id="ARBA00022833"/>
    </source>
</evidence>
<dbReference type="InterPro" id="IPR006869">
    <property type="entry name" value="DUF547"/>
</dbReference>
<keyword evidence="7" id="KW-1185">Reference proteome</keyword>
<dbReference type="EMBL" id="JBBCAQ010000035">
    <property type="protein sequence ID" value="KAK7578155.1"/>
    <property type="molecule type" value="Genomic_DNA"/>
</dbReference>
<keyword evidence="2 4" id="KW-0863">Zinc-finger</keyword>
<protein>
    <recommendedName>
        <fullName evidence="5">FYVE-type domain-containing protein</fullName>
    </recommendedName>
</protein>
<dbReference type="GO" id="GO:0000281">
    <property type="term" value="P:mitotic cytokinesis"/>
    <property type="evidence" value="ECO:0007669"/>
    <property type="project" value="InterPro"/>
</dbReference>
<dbReference type="PROSITE" id="PS50178">
    <property type="entry name" value="ZF_FYVE"/>
    <property type="match status" value="1"/>
</dbReference>
<dbReference type="GO" id="GO:0005765">
    <property type="term" value="C:lysosomal membrane"/>
    <property type="evidence" value="ECO:0007669"/>
    <property type="project" value="TreeGrafter"/>
</dbReference>
<dbReference type="GO" id="GO:0000724">
    <property type="term" value="P:double-strand break repair via homologous recombination"/>
    <property type="evidence" value="ECO:0007669"/>
    <property type="project" value="InterPro"/>
</dbReference>
<dbReference type="SUPFAM" id="SSF57903">
    <property type="entry name" value="FYVE/PHD zinc finger"/>
    <property type="match status" value="1"/>
</dbReference>
<evidence type="ECO:0000313" key="7">
    <source>
        <dbReference type="Proteomes" id="UP001367676"/>
    </source>
</evidence>
<dbReference type="GO" id="GO:0032465">
    <property type="term" value="P:regulation of cytokinesis"/>
    <property type="evidence" value="ECO:0007669"/>
    <property type="project" value="TreeGrafter"/>
</dbReference>
<reference evidence="6 7" key="1">
    <citation type="submission" date="2024-03" db="EMBL/GenBank/DDBJ databases">
        <title>Adaptation during the transition from Ophiocordyceps entomopathogen to insect associate is accompanied by gene loss and intensified selection.</title>
        <authorList>
            <person name="Ward C.M."/>
            <person name="Onetto C.A."/>
            <person name="Borneman A.R."/>
        </authorList>
    </citation>
    <scope>NUCLEOTIDE SEQUENCE [LARGE SCALE GENOMIC DNA]</scope>
    <source>
        <strain evidence="6">AWRI1</strain>
        <tissue evidence="6">Single Adult Female</tissue>
    </source>
</reference>
<dbReference type="GO" id="GO:0030496">
    <property type="term" value="C:midbody"/>
    <property type="evidence" value="ECO:0007669"/>
    <property type="project" value="TreeGrafter"/>
</dbReference>
<evidence type="ECO:0000259" key="5">
    <source>
        <dbReference type="PROSITE" id="PS50178"/>
    </source>
</evidence>
<dbReference type="GO" id="GO:0005813">
    <property type="term" value="C:centrosome"/>
    <property type="evidence" value="ECO:0007669"/>
    <property type="project" value="TreeGrafter"/>
</dbReference>
<proteinExistence type="predicted"/>
<feature type="domain" description="FYVE-type" evidence="5">
    <location>
        <begin position="489"/>
        <end position="547"/>
    </location>
</feature>
<sequence>MKKYAFFTKNPSKICLNQLDPAGTKSLPIWNSKANPAEKIHTILSELIVEIRKKYPHSVSADEMNLLRDSGEICTILKEAVSLRNVPFSLLKTAEETTCFLINLTNLLFLHALIFNPHESTKSFTSMDWTARQSYFDSVGYIVGKYGFVSLYDLHSVLLKYPMVSTPPIFSELKFSSDSRIPFTIGQISALSPKIDAIHPSHLDEYLQSSEKEYHDVCSALNAVAPLSVPIPLFLKIERNFSDEQLLPHTFQNQPVISEKLKLLCPRIGKITPEEIVQKDFMMTMKMYILGKRFIKFPDKDIVEMEEEINVFDVYQEIRSFTAHLIKEEFDSDDCPEEIRCLHNILSFIFGENVCCILQHFELSKFGKTKFYSLWMSFRMLVMISESEQYLFYNIVYSPELIVEQIVINRCLNILKRIMSVARDPFVECPTTKELEKNFREKVDQIVSYYAEKVLYFTKDLFLKEDSNPPVRKFTPPKKIPTIAEWVPDEKAPTCMLCKRDFTVFTRRHHCRRCGRVVCHLCSDHKLEIVRFELKVRVCDQCYEYEKPLEILENDILSPERLSETKIIWRLTGDIESDKKLRSKVTYENGPDIVFCMALVEQHTPNNILARFLSGKAEEMTKILRHRLIYSANFDYDHVAKCARSLSYAGKLLYSNLGDERGVRRCEEMANEIELLKVCSLVSYVPQDPNKPMRDVEQWSMIKDRLMNLGEWMKALEIASKIGADTKSIWFLWGISLIKSGDWMSAREKFKYSSIKTNPSALKEILDTIHSSVEKRPKFEEGLHYIRLYGNKLCLYQYYLQFCKFEEAMDVAFENDISPELFADTVMLVFFKNNGWESLLKQMNLLDPSHQYWVEHVKQFYKYCQNESDIDVLYEFVKFISDHYQIAICCIKYFLRDSRSYKDLRKNVDLLAQALEHMKLFQEQSEENRVTKNISKEKVNELLEEISKQIEINSIIWQVESVARQRYMNVPTIFNIKKTGDHLIGLLVKAINDVDKGFLYTIDLVSKYSLNCKACYCRATFGLAQQNRTIEIHKIVSSVMNWMKKHVPAKNSDVYIQVLDAMFINAVRGKPEYPMQFANRISDVVQRIDVLIETDQLKDALRLVAQLKNPYNYMKKLHDIATRRNLMWLKTIISQSLPEFDEEDQESVSEESKQTR</sequence>
<dbReference type="Gene3D" id="3.30.40.10">
    <property type="entry name" value="Zinc/RING finger domain, C3HC4 (zinc finger)"/>
    <property type="match status" value="1"/>
</dbReference>
<dbReference type="InterPro" id="IPR013083">
    <property type="entry name" value="Znf_RING/FYVE/PHD"/>
</dbReference>
<dbReference type="PANTHER" id="PTHR46591:SF1">
    <property type="entry name" value="ZINC FINGER FYVE DOMAIN-CONTAINING PROTEIN 26"/>
    <property type="match status" value="1"/>
</dbReference>
<organism evidence="6 7">
    <name type="scientific">Parthenolecanium corni</name>
    <dbReference type="NCBI Taxonomy" id="536013"/>
    <lineage>
        <taxon>Eukaryota</taxon>
        <taxon>Metazoa</taxon>
        <taxon>Ecdysozoa</taxon>
        <taxon>Arthropoda</taxon>
        <taxon>Hexapoda</taxon>
        <taxon>Insecta</taxon>
        <taxon>Pterygota</taxon>
        <taxon>Neoptera</taxon>
        <taxon>Paraneoptera</taxon>
        <taxon>Hemiptera</taxon>
        <taxon>Sternorrhyncha</taxon>
        <taxon>Coccoidea</taxon>
        <taxon>Coccidae</taxon>
        <taxon>Parthenolecanium</taxon>
    </lineage>
</organism>
<dbReference type="SMART" id="SM00064">
    <property type="entry name" value="FYVE"/>
    <property type="match status" value="1"/>
</dbReference>
<dbReference type="AlphaFoldDB" id="A0AAN9Y1C1"/>
<dbReference type="GO" id="GO:0008270">
    <property type="term" value="F:zinc ion binding"/>
    <property type="evidence" value="ECO:0007669"/>
    <property type="project" value="UniProtKB-KW"/>
</dbReference>
<dbReference type="Pfam" id="PF04784">
    <property type="entry name" value="DUF547"/>
    <property type="match status" value="1"/>
</dbReference>
<dbReference type="PANTHER" id="PTHR46591">
    <property type="entry name" value="ZINC FINGER FYVE DOMAIN-CONTAINING PROTEIN 26"/>
    <property type="match status" value="1"/>
</dbReference>
<dbReference type="Pfam" id="PF01363">
    <property type="entry name" value="FYVE"/>
    <property type="match status" value="1"/>
</dbReference>
<evidence type="ECO:0000256" key="2">
    <source>
        <dbReference type="ARBA" id="ARBA00022771"/>
    </source>
</evidence>
<dbReference type="GO" id="GO:0032266">
    <property type="term" value="F:phosphatidylinositol-3-phosphate binding"/>
    <property type="evidence" value="ECO:0007669"/>
    <property type="project" value="InterPro"/>
</dbReference>
<comment type="caution">
    <text evidence="6">The sequence shown here is derived from an EMBL/GenBank/DDBJ whole genome shotgun (WGS) entry which is preliminary data.</text>
</comment>
<dbReference type="InterPro" id="IPR000306">
    <property type="entry name" value="Znf_FYVE"/>
</dbReference>
<dbReference type="InterPro" id="IPR017455">
    <property type="entry name" value="Znf_FYVE-rel"/>
</dbReference>
<keyword evidence="3" id="KW-0862">Zinc</keyword>
<keyword evidence="1" id="KW-0479">Metal-binding</keyword>
<evidence type="ECO:0000313" key="6">
    <source>
        <dbReference type="EMBL" id="KAK7578155.1"/>
    </source>
</evidence>
<gene>
    <name evidence="6" type="ORF">V9T40_010360</name>
</gene>
<dbReference type="Proteomes" id="UP001367676">
    <property type="component" value="Unassembled WGS sequence"/>
</dbReference>
<accession>A0AAN9Y1C1</accession>
<evidence type="ECO:0000256" key="1">
    <source>
        <dbReference type="ARBA" id="ARBA00022723"/>
    </source>
</evidence>